<proteinExistence type="predicted"/>
<reference evidence="2 3" key="1">
    <citation type="submission" date="2019-06" db="EMBL/GenBank/DDBJ databases">
        <title>Genomic Encyclopedia of Type Strains, Phase IV (KMG-V): Genome sequencing to study the core and pangenomes of soil and plant-associated prokaryotes.</title>
        <authorList>
            <person name="Whitman W."/>
        </authorList>
    </citation>
    <scope>NUCLEOTIDE SEQUENCE [LARGE SCALE GENOMIC DNA]</scope>
    <source>
        <strain evidence="2 3">BR 11622</strain>
    </source>
</reference>
<dbReference type="OrthoDB" id="7504063at2"/>
<accession>A0A560HD94</accession>
<comment type="caution">
    <text evidence="2">The sequence shown here is derived from an EMBL/GenBank/DDBJ whole genome shotgun (WGS) entry which is preliminary data.</text>
</comment>
<gene>
    <name evidence="2" type="ORF">FBZ90_103272</name>
</gene>
<feature type="transmembrane region" description="Helical" evidence="1">
    <location>
        <begin position="12"/>
        <end position="29"/>
    </location>
</feature>
<feature type="transmembrane region" description="Helical" evidence="1">
    <location>
        <begin position="102"/>
        <end position="123"/>
    </location>
</feature>
<dbReference type="EMBL" id="VITR01000003">
    <property type="protein sequence ID" value="TWB44365.1"/>
    <property type="molecule type" value="Genomic_DNA"/>
</dbReference>
<keyword evidence="1" id="KW-0812">Transmembrane</keyword>
<name>A0A560HD94_9PROT</name>
<protein>
    <submittedName>
        <fullName evidence="2">Uncharacterized protein</fullName>
    </submittedName>
</protein>
<feature type="transmembrane region" description="Helical" evidence="1">
    <location>
        <begin position="35"/>
        <end position="59"/>
    </location>
</feature>
<dbReference type="Proteomes" id="UP000315751">
    <property type="component" value="Unassembled WGS sequence"/>
</dbReference>
<evidence type="ECO:0000313" key="3">
    <source>
        <dbReference type="Proteomes" id="UP000315751"/>
    </source>
</evidence>
<feature type="transmembrane region" description="Helical" evidence="1">
    <location>
        <begin position="71"/>
        <end position="90"/>
    </location>
</feature>
<keyword evidence="1" id="KW-1133">Transmembrane helix</keyword>
<evidence type="ECO:0000313" key="2">
    <source>
        <dbReference type="EMBL" id="TWB44365.1"/>
    </source>
</evidence>
<evidence type="ECO:0000256" key="1">
    <source>
        <dbReference type="SAM" id="Phobius"/>
    </source>
</evidence>
<keyword evidence="1" id="KW-0472">Membrane</keyword>
<dbReference type="AlphaFoldDB" id="A0A560HD94"/>
<organism evidence="2 3">
    <name type="scientific">Nitrospirillum amazonense</name>
    <dbReference type="NCBI Taxonomy" id="28077"/>
    <lineage>
        <taxon>Bacteria</taxon>
        <taxon>Pseudomonadati</taxon>
        <taxon>Pseudomonadota</taxon>
        <taxon>Alphaproteobacteria</taxon>
        <taxon>Rhodospirillales</taxon>
        <taxon>Azospirillaceae</taxon>
        <taxon>Nitrospirillum</taxon>
    </lineage>
</organism>
<feature type="transmembrane region" description="Helical" evidence="1">
    <location>
        <begin position="219"/>
        <end position="237"/>
    </location>
</feature>
<sequence length="340" mass="35833">MAVKAFHSGLIPLVRLAPFPLIALASLVIRTPWAAAHAGLAALLFLWITADSLATSFAVAERLRQGRPPGARAMMSAIAFGLVSGVLGLTPPLRTALGAMPWAVAGVAGLVGGHVLLGTVGAWRIWRGTGDGRADGMSRLEAGLACLVPQPLAGLMAKELALLHLALFRWGAKPDVPADSQPFSYHRDLTPLMGGLLAAQVMEIAVVDVALGIHHRTAALALFAVGDIGFIYLLGLTKSFRLRPVLLTPQGVRVRFGLMADQLVPYGGIGHVGPAAGLTRQGPENVSRLVAPNVALALTVPQVRRRFLRPARTVSTVAFAVDDPQGFIRALRARMEPDAE</sequence>
<dbReference type="RefSeq" id="WP_145730176.1">
    <property type="nucleotide sequence ID" value="NZ_VITR01000003.1"/>
</dbReference>
<keyword evidence="3" id="KW-1185">Reference proteome</keyword>